<dbReference type="RefSeq" id="WP_014018583.1">
    <property type="nucleotide sequence ID" value="NC_015914.1"/>
</dbReference>
<dbReference type="OrthoDB" id="840403at2"/>
<keyword evidence="1" id="KW-0812">Transmembrane</keyword>
<accession>G0IWU2</accession>
<evidence type="ECO:0000313" key="3">
    <source>
        <dbReference type="Proteomes" id="UP000001635"/>
    </source>
</evidence>
<dbReference type="KEGG" id="cmr:Cycma_0508"/>
<dbReference type="Proteomes" id="UP000001635">
    <property type="component" value="Chromosome"/>
</dbReference>
<keyword evidence="1" id="KW-1133">Transmembrane helix</keyword>
<feature type="transmembrane region" description="Helical" evidence="1">
    <location>
        <begin position="7"/>
        <end position="28"/>
    </location>
</feature>
<organism evidence="2 3">
    <name type="scientific">Cyclobacterium marinum (strain ATCC 25205 / DSM 745 / LMG 13164 / NCIMB 1802)</name>
    <name type="common">Flectobacillus marinus</name>
    <dbReference type="NCBI Taxonomy" id="880070"/>
    <lineage>
        <taxon>Bacteria</taxon>
        <taxon>Pseudomonadati</taxon>
        <taxon>Bacteroidota</taxon>
        <taxon>Cytophagia</taxon>
        <taxon>Cytophagales</taxon>
        <taxon>Cyclobacteriaceae</taxon>
        <taxon>Cyclobacterium</taxon>
    </lineage>
</organism>
<reference evidence="3" key="1">
    <citation type="submission" date="2011-07" db="EMBL/GenBank/DDBJ databases">
        <title>The complete genome of Cyclobacterium marinum DSM 745.</title>
        <authorList>
            <person name="Lucas S."/>
            <person name="Han J."/>
            <person name="Lapidus A."/>
            <person name="Bruce D."/>
            <person name="Goodwin L."/>
            <person name="Pitluck S."/>
            <person name="Peters L."/>
            <person name="Kyrpides N."/>
            <person name="Mavromatis K."/>
            <person name="Ivanova N."/>
            <person name="Ovchinnikova G."/>
            <person name="Chertkov O."/>
            <person name="Detter J.C."/>
            <person name="Tapia R."/>
            <person name="Han C."/>
            <person name="Land M."/>
            <person name="Hauser L."/>
            <person name="Markowitz V."/>
            <person name="Cheng J.-F."/>
            <person name="Hugenholtz P."/>
            <person name="Woyke T."/>
            <person name="Wu D."/>
            <person name="Tindall B."/>
            <person name="Schuetze A."/>
            <person name="Brambilla E."/>
            <person name="Klenk H.-P."/>
            <person name="Eisen J.A."/>
        </authorList>
    </citation>
    <scope>NUCLEOTIDE SEQUENCE [LARGE SCALE GENOMIC DNA]</scope>
    <source>
        <strain evidence="3">ATCC 25205 / DSM 745 / LMG 13164 / NCIMB 1802</strain>
    </source>
</reference>
<evidence type="ECO:0000256" key="1">
    <source>
        <dbReference type="SAM" id="Phobius"/>
    </source>
</evidence>
<gene>
    <name evidence="2" type="ordered locus">Cycma_0508</name>
</gene>
<evidence type="ECO:0000313" key="2">
    <source>
        <dbReference type="EMBL" id="AEL24284.1"/>
    </source>
</evidence>
<feature type="transmembrane region" description="Helical" evidence="1">
    <location>
        <begin position="40"/>
        <end position="58"/>
    </location>
</feature>
<dbReference type="HOGENOM" id="CLU_2768928_0_0_10"/>
<proteinExistence type="predicted"/>
<keyword evidence="3" id="KW-1185">Reference proteome</keyword>
<keyword evidence="1" id="KW-0472">Membrane</keyword>
<dbReference type="AlphaFoldDB" id="G0IWU2"/>
<dbReference type="EMBL" id="CP002955">
    <property type="protein sequence ID" value="AEL24284.1"/>
    <property type="molecule type" value="Genomic_DNA"/>
</dbReference>
<sequence>MKSQKKLMLAHLFALVSLVLILAVANLLSLNVSISGGVNFLHVVLIIVPQLGFGYLFWNNVKTEKKVLS</sequence>
<protein>
    <submittedName>
        <fullName evidence="2">Uncharacterized protein</fullName>
    </submittedName>
</protein>
<name>G0IWU2_CYCMS</name>